<geneLocation type="plasmid" evidence="1">
    <name>p19Msa1047_11</name>
</geneLocation>
<keyword evidence="1" id="KW-0614">Plasmid</keyword>
<name>A0AAT9P9T2_9STAP</name>
<protein>
    <submittedName>
        <fullName evidence="1">GrpB family protein</fullName>
    </submittedName>
</protein>
<reference evidence="1" key="1">
    <citation type="submission" date="2024-06" db="EMBL/GenBank/DDBJ databases">
        <title>Prevalence and characterization of methicillin-resistant Macrococcus spp. in food producing animals and meat in Switzerland in 2019.</title>
        <authorList>
            <person name="Keller J.E."/>
            <person name="Schwendener S."/>
            <person name="Neuenschwander J."/>
            <person name="Overesch G."/>
            <person name="Perreten V."/>
        </authorList>
    </citation>
    <scope>NUCLEOTIDE SEQUENCE</scope>
    <source>
        <strain evidence="1">19Msa1099</strain>
        <plasmid evidence="1">p19Msa1047_11</plasmid>
    </source>
</reference>
<dbReference type="InterPro" id="IPR007344">
    <property type="entry name" value="GrpB/CoaE"/>
</dbReference>
<dbReference type="EMBL" id="CP079956">
    <property type="protein sequence ID" value="QYA34008.1"/>
    <property type="molecule type" value="Genomic_DNA"/>
</dbReference>
<evidence type="ECO:0000313" key="1">
    <source>
        <dbReference type="EMBL" id="QYA34008.1"/>
    </source>
</evidence>
<proteinExistence type="predicted"/>
<dbReference type="Pfam" id="PF04229">
    <property type="entry name" value="GrpB"/>
    <property type="match status" value="1"/>
</dbReference>
<sequence length="50" mass="5795">MRKLEVLPYNSEWPNMFQNEKISLAQIMNDELISIHHIGSTAITILKNVI</sequence>
<gene>
    <name evidence="1" type="ORF">KYI10_11430</name>
</gene>
<accession>A0AAT9P9T2</accession>
<dbReference type="AlphaFoldDB" id="A0AAT9P9T2"/>
<organism evidence="1">
    <name type="scientific">Macrococcus psychrotolerans</name>
    <dbReference type="NCBI Taxonomy" id="3039389"/>
    <lineage>
        <taxon>Bacteria</taxon>
        <taxon>Bacillati</taxon>
        <taxon>Bacillota</taxon>
        <taxon>Bacilli</taxon>
        <taxon>Bacillales</taxon>
        <taxon>Staphylococcaceae</taxon>
        <taxon>Macrococcus</taxon>
    </lineage>
</organism>